<name>A0ABT2Z3I0_9RHOB</name>
<feature type="chain" id="PRO_5046626454" description="Porin" evidence="1">
    <location>
        <begin position="24"/>
        <end position="295"/>
    </location>
</feature>
<evidence type="ECO:0000313" key="2">
    <source>
        <dbReference type="EMBL" id="MCV2865704.1"/>
    </source>
</evidence>
<accession>A0ABT2Z3I0</accession>
<dbReference type="RefSeq" id="WP_263722229.1">
    <property type="nucleotide sequence ID" value="NZ_JAOWLA010000012.1"/>
</dbReference>
<comment type="caution">
    <text evidence="2">The sequence shown here is derived from an EMBL/GenBank/DDBJ whole genome shotgun (WGS) entry which is preliminary data.</text>
</comment>
<organism evidence="2 3">
    <name type="scientific">Albidovulum sediminicola</name>
    <dbReference type="NCBI Taxonomy" id="2984331"/>
    <lineage>
        <taxon>Bacteria</taxon>
        <taxon>Pseudomonadati</taxon>
        <taxon>Pseudomonadota</taxon>
        <taxon>Alphaproteobacteria</taxon>
        <taxon>Rhodobacterales</taxon>
        <taxon>Paracoccaceae</taxon>
        <taxon>Albidovulum</taxon>
    </lineage>
</organism>
<dbReference type="SUPFAM" id="SSF56935">
    <property type="entry name" value="Porins"/>
    <property type="match status" value="1"/>
</dbReference>
<evidence type="ECO:0000256" key="1">
    <source>
        <dbReference type="SAM" id="SignalP"/>
    </source>
</evidence>
<proteinExistence type="predicted"/>
<dbReference type="Proteomes" id="UP001652503">
    <property type="component" value="Unassembled WGS sequence"/>
</dbReference>
<gene>
    <name evidence="2" type="ORF">OE647_13310</name>
</gene>
<evidence type="ECO:0000313" key="3">
    <source>
        <dbReference type="Proteomes" id="UP001652503"/>
    </source>
</evidence>
<sequence>MRPVSLSSLILALAASVPMTAWAQSLPEGITISGETEIEGLSFDGDGKTVVYGDLDASFALGGSGLGIDLGFLGYDAGTSSNSTVFVALTYDTAHGKFSVGMPRGALGDFTRMPDIGGVKYIRLTTAPLTDGLVDYTALMSGENQFGARYDGEYGNLKVGVSYHDFDDLDGTITDLAASYQSGIFFVTGGVEFLNTSTTDSNIVHLEAGAAADYYSAGIGFTSADDVLPDTTMAWASYSALPNTDLTASIMDIDGTTIYGLSGEWRFLNYSRVQLGVADSENGDPVWDASIGLRF</sequence>
<protein>
    <recommendedName>
        <fullName evidence="4">Porin</fullName>
    </recommendedName>
</protein>
<keyword evidence="3" id="KW-1185">Reference proteome</keyword>
<evidence type="ECO:0008006" key="4">
    <source>
        <dbReference type="Google" id="ProtNLM"/>
    </source>
</evidence>
<keyword evidence="1" id="KW-0732">Signal</keyword>
<reference evidence="2 3" key="1">
    <citation type="submission" date="2022-10" db="EMBL/GenBank/DDBJ databases">
        <title>Defluviimonas sp. nov., isolated from ocean surface water.</title>
        <authorList>
            <person name="He W."/>
            <person name="Wang L."/>
            <person name="Zhang D.-F."/>
        </authorList>
    </citation>
    <scope>NUCLEOTIDE SEQUENCE [LARGE SCALE GENOMIC DNA]</scope>
    <source>
        <strain evidence="2 3">WL0075</strain>
    </source>
</reference>
<dbReference type="EMBL" id="JAOWLA010000012">
    <property type="protein sequence ID" value="MCV2865704.1"/>
    <property type="molecule type" value="Genomic_DNA"/>
</dbReference>
<feature type="signal peptide" evidence="1">
    <location>
        <begin position="1"/>
        <end position="23"/>
    </location>
</feature>